<keyword evidence="1 4" id="KW-0808">Transferase</keyword>
<dbReference type="PANTHER" id="PTHR42919:SF8">
    <property type="entry name" value="N-ALPHA-ACETYLTRANSFERASE 50"/>
    <property type="match status" value="1"/>
</dbReference>
<dbReference type="GO" id="GO:0016747">
    <property type="term" value="F:acyltransferase activity, transferring groups other than amino-acyl groups"/>
    <property type="evidence" value="ECO:0007669"/>
    <property type="project" value="InterPro"/>
</dbReference>
<evidence type="ECO:0000313" key="5">
    <source>
        <dbReference type="Proteomes" id="UP000075374"/>
    </source>
</evidence>
<protein>
    <submittedName>
        <fullName evidence="4">Acetyltransferase YpeA</fullName>
    </submittedName>
</protein>
<dbReference type="PATRIC" id="fig|1121305.3.peg.2085"/>
<dbReference type="InterPro" id="IPR016181">
    <property type="entry name" value="Acyl_CoA_acyltransferase"/>
</dbReference>
<organism evidence="4 5">
    <name type="scientific">Clostridium colicanis DSM 13634</name>
    <dbReference type="NCBI Taxonomy" id="1121305"/>
    <lineage>
        <taxon>Bacteria</taxon>
        <taxon>Bacillati</taxon>
        <taxon>Bacillota</taxon>
        <taxon>Clostridia</taxon>
        <taxon>Eubacteriales</taxon>
        <taxon>Clostridiaceae</taxon>
        <taxon>Clostridium</taxon>
    </lineage>
</organism>
<dbReference type="EMBL" id="LTBB01000011">
    <property type="protein sequence ID" value="KYH28353.1"/>
    <property type="molecule type" value="Genomic_DNA"/>
</dbReference>
<name>A0A151AL53_9CLOT</name>
<keyword evidence="5" id="KW-1185">Reference proteome</keyword>
<accession>A0A151AL53</accession>
<dbReference type="STRING" id="1121305.CLCOL_20790"/>
<dbReference type="CDD" id="cd04301">
    <property type="entry name" value="NAT_SF"/>
    <property type="match status" value="1"/>
</dbReference>
<dbReference type="RefSeq" id="WP_082787894.1">
    <property type="nucleotide sequence ID" value="NZ_LTBB01000011.1"/>
</dbReference>
<dbReference type="PANTHER" id="PTHR42919">
    <property type="entry name" value="N-ALPHA-ACETYLTRANSFERASE"/>
    <property type="match status" value="1"/>
</dbReference>
<comment type="caution">
    <text evidence="4">The sequence shown here is derived from an EMBL/GenBank/DDBJ whole genome shotgun (WGS) entry which is preliminary data.</text>
</comment>
<dbReference type="InterPro" id="IPR051556">
    <property type="entry name" value="N-term/lysine_N-AcTrnsfr"/>
</dbReference>
<dbReference type="Pfam" id="PF00583">
    <property type="entry name" value="Acetyltransf_1"/>
    <property type="match status" value="1"/>
</dbReference>
<keyword evidence="2" id="KW-0012">Acyltransferase</keyword>
<dbReference type="Gene3D" id="3.40.630.30">
    <property type="match status" value="1"/>
</dbReference>
<evidence type="ECO:0000313" key="4">
    <source>
        <dbReference type="EMBL" id="KYH28353.1"/>
    </source>
</evidence>
<feature type="domain" description="N-acetyltransferase" evidence="3">
    <location>
        <begin position="39"/>
        <end position="192"/>
    </location>
</feature>
<dbReference type="InterPro" id="IPR000182">
    <property type="entry name" value="GNAT_dom"/>
</dbReference>
<evidence type="ECO:0000256" key="2">
    <source>
        <dbReference type="ARBA" id="ARBA00023315"/>
    </source>
</evidence>
<gene>
    <name evidence="4" type="primary">ypeA</name>
    <name evidence="4" type="ORF">CLCOL_20790</name>
</gene>
<sequence>MQNLRNKNLNCSSREIKILDLFDDSGFNIPKKDNVLLSIEVRKASLEDIEDISRITKEAFKQYSKYVIKNDNLEALKETYKDIEMDIQTKEVFVASLNGMIVGSVRINILPDKTAYLSRFAVSPKFQNRGIGNVMLNAVDEAMKKAGVKKLFLHTAAKASSLIYCYYKHDFYIDSTTKDRGYVRALLSKDYV</sequence>
<proteinExistence type="predicted"/>
<dbReference type="PROSITE" id="PS51186">
    <property type="entry name" value="GNAT"/>
    <property type="match status" value="1"/>
</dbReference>
<dbReference type="AlphaFoldDB" id="A0A151AL53"/>
<reference evidence="4 5" key="1">
    <citation type="submission" date="2016-02" db="EMBL/GenBank/DDBJ databases">
        <title>Genome sequence of Clostridium colicanis DSM 13634.</title>
        <authorList>
            <person name="Poehlein A."/>
            <person name="Daniel R."/>
        </authorList>
    </citation>
    <scope>NUCLEOTIDE SEQUENCE [LARGE SCALE GENOMIC DNA]</scope>
    <source>
        <strain evidence="4 5">DSM 13634</strain>
    </source>
</reference>
<dbReference type="Proteomes" id="UP000075374">
    <property type="component" value="Unassembled WGS sequence"/>
</dbReference>
<dbReference type="SUPFAM" id="SSF55729">
    <property type="entry name" value="Acyl-CoA N-acyltransferases (Nat)"/>
    <property type="match status" value="1"/>
</dbReference>
<evidence type="ECO:0000256" key="1">
    <source>
        <dbReference type="ARBA" id="ARBA00022679"/>
    </source>
</evidence>
<evidence type="ECO:0000259" key="3">
    <source>
        <dbReference type="PROSITE" id="PS51186"/>
    </source>
</evidence>